<dbReference type="InterPro" id="IPR056314">
    <property type="entry name" value="AP3B1/2_C"/>
</dbReference>
<dbReference type="PIRSF" id="PIRSF037096">
    <property type="entry name" value="AP3_complex_beta"/>
    <property type="match status" value="1"/>
</dbReference>
<evidence type="ECO:0000256" key="12">
    <source>
        <dbReference type="SAM" id="MobiDB-lite"/>
    </source>
</evidence>
<reference evidence="14 17" key="1">
    <citation type="journal article" date="2008" name="Science">
        <title>The Physcomitrella genome reveals evolutionary insights into the conquest of land by plants.</title>
        <authorList>
            <person name="Rensing S."/>
            <person name="Lang D."/>
            <person name="Zimmer A."/>
            <person name="Terry A."/>
            <person name="Salamov A."/>
            <person name="Shapiro H."/>
            <person name="Nishiyama T."/>
            <person name="Perroud P.-F."/>
            <person name="Lindquist E."/>
            <person name="Kamisugi Y."/>
            <person name="Tanahashi T."/>
            <person name="Sakakibara K."/>
            <person name="Fujita T."/>
            <person name="Oishi K."/>
            <person name="Shin-I T."/>
            <person name="Kuroki Y."/>
            <person name="Toyoda A."/>
            <person name="Suzuki Y."/>
            <person name="Hashimoto A."/>
            <person name="Yamaguchi K."/>
            <person name="Sugano A."/>
            <person name="Kohara Y."/>
            <person name="Fujiyama A."/>
            <person name="Anterola A."/>
            <person name="Aoki S."/>
            <person name="Ashton N."/>
            <person name="Barbazuk W.B."/>
            <person name="Barker E."/>
            <person name="Bennetzen J."/>
            <person name="Bezanilla M."/>
            <person name="Blankenship R."/>
            <person name="Cho S.H."/>
            <person name="Dutcher S."/>
            <person name="Estelle M."/>
            <person name="Fawcett J.A."/>
            <person name="Gundlach H."/>
            <person name="Hanada K."/>
            <person name="Heyl A."/>
            <person name="Hicks K.A."/>
            <person name="Hugh J."/>
            <person name="Lohr M."/>
            <person name="Mayer K."/>
            <person name="Melkozernov A."/>
            <person name="Murata T."/>
            <person name="Nelson D."/>
            <person name="Pils B."/>
            <person name="Prigge M."/>
            <person name="Reiss B."/>
            <person name="Renner T."/>
            <person name="Rombauts S."/>
            <person name="Rushton P."/>
            <person name="Sanderfoot A."/>
            <person name="Schween G."/>
            <person name="Shiu S.-H."/>
            <person name="Stueber K."/>
            <person name="Theodoulou F.L."/>
            <person name="Tu H."/>
            <person name="Van de Peer Y."/>
            <person name="Verrier P.J."/>
            <person name="Waters E."/>
            <person name="Wood A."/>
            <person name="Yang L."/>
            <person name="Cove D."/>
            <person name="Cuming A."/>
            <person name="Hasebe M."/>
            <person name="Lucas S."/>
            <person name="Mishler D.B."/>
            <person name="Reski R."/>
            <person name="Grigoriev I."/>
            <person name="Quatrano R.S."/>
            <person name="Boore J.L."/>
        </authorList>
    </citation>
    <scope>NUCLEOTIDE SEQUENCE [LARGE SCALE GENOMIC DNA]</scope>
    <source>
        <strain evidence="15 17">cv. Gransden 2004</strain>
    </source>
</reference>
<dbReference type="RefSeq" id="XP_024383635.1">
    <property type="nucleotide sequence ID" value="XM_024527867.2"/>
</dbReference>
<proteinExistence type="inferred from homology"/>
<keyword evidence="4 11" id="KW-0813">Transport</keyword>
<dbReference type="InterPro" id="IPR026740">
    <property type="entry name" value="AP3_beta"/>
</dbReference>
<feature type="compositionally biased region" description="Low complexity" evidence="12">
    <location>
        <begin position="797"/>
        <end position="811"/>
    </location>
</feature>
<dbReference type="AlphaFoldDB" id="A0A2K1K710"/>
<dbReference type="Pfam" id="PF01602">
    <property type="entry name" value="Adaptin_N"/>
    <property type="match status" value="2"/>
</dbReference>
<keyword evidence="7" id="KW-0333">Golgi apparatus</keyword>
<protein>
    <recommendedName>
        <fullName evidence="11">AP-3 complex subunit beta</fullName>
    </recommendedName>
</protein>
<dbReference type="InterPro" id="IPR016024">
    <property type="entry name" value="ARM-type_fold"/>
</dbReference>
<gene>
    <name evidence="16" type="primary">LOC112286191</name>
    <name evidence="14" type="ORF">PHYPA_011458</name>
</gene>
<dbReference type="GO" id="GO:0030665">
    <property type="term" value="C:clathrin-coated vesicle membrane"/>
    <property type="evidence" value="ECO:0007669"/>
    <property type="project" value="UniProtKB-SubCell"/>
</dbReference>
<dbReference type="GO" id="GO:0005794">
    <property type="term" value="C:Golgi apparatus"/>
    <property type="evidence" value="ECO:0007669"/>
    <property type="project" value="UniProtKB-SubCell"/>
</dbReference>
<evidence type="ECO:0000259" key="13">
    <source>
        <dbReference type="SMART" id="SM01355"/>
    </source>
</evidence>
<dbReference type="GeneID" id="112286191"/>
<dbReference type="GO" id="GO:0006886">
    <property type="term" value="P:intracellular protein transport"/>
    <property type="evidence" value="ECO:0007669"/>
    <property type="project" value="InterPro"/>
</dbReference>
<keyword evidence="8 11" id="KW-0472">Membrane</keyword>
<comment type="function">
    <text evidence="10">Subunit of non-clathrin- and clathrin-associated adaptor protein complex 3 (AP-3) that plays a role in protein sorting in the late-Golgi/trans-Golgi network (TGN) and/or endosomes. The AP complexes mediate both the recruitment of clathrin to membranes and the recognition of sorting signals within the cytosolic tails of transmembrane cargo molecules. AP-3 appears to be involved in the sorting of a subset of transmembrane proteins targeted to lysosomes and lysosome-related organelles. In concert with the BLOC-1 complex, AP-3 is required to target cargos into vesicles assembled at cell bodies for delivery into neurites and nerve terminals.</text>
</comment>
<evidence type="ECO:0000256" key="8">
    <source>
        <dbReference type="ARBA" id="ARBA00023136"/>
    </source>
</evidence>
<comment type="subcellular location">
    <subcellularLocation>
        <location evidence="1">Cytoplasmic vesicle</location>
        <location evidence="1">Clathrin-coated vesicle membrane</location>
        <topology evidence="1">Peripheral membrane protein</topology>
        <orientation evidence="1">Cytoplasmic side</orientation>
    </subcellularLocation>
    <subcellularLocation>
        <location evidence="2">Golgi apparatus</location>
    </subcellularLocation>
</comment>
<dbReference type="Proteomes" id="UP000006727">
    <property type="component" value="Chromosome 8"/>
</dbReference>
<keyword evidence="9" id="KW-0968">Cytoplasmic vesicle</keyword>
<evidence type="ECO:0000256" key="1">
    <source>
        <dbReference type="ARBA" id="ARBA00004145"/>
    </source>
</evidence>
<dbReference type="GO" id="GO:0016192">
    <property type="term" value="P:vesicle-mediated transport"/>
    <property type="evidence" value="ECO:0000318"/>
    <property type="project" value="GO_Central"/>
</dbReference>
<evidence type="ECO:0000256" key="4">
    <source>
        <dbReference type="ARBA" id="ARBA00022448"/>
    </source>
</evidence>
<dbReference type="EnsemblPlants" id="Pp3c8_13030V3.1">
    <property type="protein sequence ID" value="Pp3c8_13030V3.1"/>
    <property type="gene ID" value="Pp3c8_13030"/>
</dbReference>
<dbReference type="Gramene" id="Pp3c8_13030V3.1">
    <property type="protein sequence ID" value="Pp3c8_13030V3.1"/>
    <property type="gene ID" value="Pp3c8_13030"/>
</dbReference>
<dbReference type="PaxDb" id="3218-PP1S62_215V6.1"/>
<evidence type="ECO:0000313" key="17">
    <source>
        <dbReference type="Proteomes" id="UP000006727"/>
    </source>
</evidence>
<dbReference type="InterPro" id="IPR002553">
    <property type="entry name" value="Clathrin/coatomer_adapt-like_N"/>
</dbReference>
<dbReference type="PANTHER" id="PTHR11134">
    <property type="entry name" value="ADAPTOR COMPLEX SUBUNIT BETA FAMILY MEMBER"/>
    <property type="match status" value="1"/>
</dbReference>
<evidence type="ECO:0000256" key="7">
    <source>
        <dbReference type="ARBA" id="ARBA00023034"/>
    </source>
</evidence>
<dbReference type="Gramene" id="Pp3c8_13033V3.1">
    <property type="protein sequence ID" value="Pp3c8_13033V3.1"/>
    <property type="gene ID" value="Pp3c8_13033"/>
</dbReference>
<accession>A0A2K1K710</accession>
<dbReference type="Gene3D" id="1.25.10.10">
    <property type="entry name" value="Leucine-rich Repeat Variant"/>
    <property type="match status" value="1"/>
</dbReference>
<evidence type="ECO:0000313" key="14">
    <source>
        <dbReference type="EMBL" id="PNR49562.1"/>
    </source>
</evidence>
<dbReference type="EnsemblPlants" id="Pp3c8_13033V3.1">
    <property type="protein sequence ID" value="Pp3c8_13033V3.1"/>
    <property type="gene ID" value="Pp3c8_13033"/>
</dbReference>
<dbReference type="InterPro" id="IPR029390">
    <property type="entry name" value="AP3B_C"/>
</dbReference>
<dbReference type="InterPro" id="IPR011989">
    <property type="entry name" value="ARM-like"/>
</dbReference>
<dbReference type="KEGG" id="ppp:112286191"/>
<dbReference type="OrthoDB" id="10254310at2759"/>
<evidence type="ECO:0000256" key="6">
    <source>
        <dbReference type="ARBA" id="ARBA00022927"/>
    </source>
</evidence>
<keyword evidence="5" id="KW-0597">Phosphoprotein</keyword>
<name>A0A2K1K710_PHYPA</name>
<dbReference type="Pfam" id="PF14796">
    <property type="entry name" value="AP3B1_C"/>
    <property type="match status" value="1"/>
</dbReference>
<dbReference type="SMART" id="SM01355">
    <property type="entry name" value="AP3B1_C"/>
    <property type="match status" value="1"/>
</dbReference>
<comment type="similarity">
    <text evidence="3 11">Belongs to the adaptor complexes large subunit family.</text>
</comment>
<evidence type="ECO:0000256" key="9">
    <source>
        <dbReference type="ARBA" id="ARBA00023329"/>
    </source>
</evidence>
<feature type="domain" description="AP-3 complex subunit beta C-terminal" evidence="13">
    <location>
        <begin position="848"/>
        <end position="993"/>
    </location>
</feature>
<keyword evidence="6 11" id="KW-0653">Protein transport</keyword>
<evidence type="ECO:0000256" key="3">
    <source>
        <dbReference type="ARBA" id="ARBA00006613"/>
    </source>
</evidence>
<dbReference type="GO" id="GO:0030123">
    <property type="term" value="C:AP-3 adaptor complex"/>
    <property type="evidence" value="ECO:0007669"/>
    <property type="project" value="UniProtKB-UniRule"/>
</dbReference>
<sequence length="1149" mass="125356">MFPQFASTAASLTRATSLMNRVGTDAYLYDDPEDGNIAMLLDSKFEVEKVEGMKRLIALVSQGRDVSSFFPQVVKNVATTSLEVKKLVYIYLVHYAEKRPDEALLSINSFQKDLSDLNPLVRAWSLRAMSGIRVRVVVPLVVMAVTKCTRDPSPYVRRCAAHAIPKIHAIERDLHKEALEEMVDLLLNDSSPSVIGAAASAFLIICPEKLSILGPRFRKLCEMLPDVDEWGQAVLLDILMRYAVARYGCVRGAGQNSCARNDLQHKVQKMHSTDNSDHSAEEASEVELPADIRGLLHWSTPLFRSQNSAVVMAVATLYWVFAPDTDLKKIVQPLLFLLRSSKDSHYVVLANIATFALQMPPLFASYFEEFFVRSFDTDPIRALKLDILTTIATEASIHTILREFQAYLRDVNRQFAANTVSAIGRCAVRLPAVRSACVDGLLMLAKGVIVGDGVSHSKDEAEQLSCQGGLKMPAKEKLSQEAGVVAQSVLALRSIVQQNPSEQEQVFARLVRLLDHMKVPEARAVVIWMVGEEGLNSELVSQMLPVVLRYLAVSFTKEADETKLQILNCAAKIVLKLEEASASILKETATLVLEHTLNLSDLDTNNDIRDRARMLRRLVLPKSHVISQSKNREIHLDLAQQMQSLGVDNEATNVSNQEPKTVLGANGHATFQLSRADVLTKLAKQLLLVPKAPPVLPALAPDRSSFLPGTMSHIVNHNAPGYTSLPKPHSLDVVADGNTPGSARDSTLHKHERSLISGYTESGTEASGDSGGGDSDGYSDDSGPYDSGSEDSRNEESSSSQNILGKGTQIQGQGGTDLAPLISMDDESAGGELTKGNGSLYYGLPVKSDRDLDSWLDSQDVEAKGYSQTADPSSLLGYASISLGPLNPVLSKITLLDYTNGDGLDVKYTYVREPAICSQEMVCLRLYFFNRSGDPMLKISVKGMEEPASVDNADQAGVTSEGRKVISFEEIAELAPGDTIERDLQVEFKHQLTPIKLFVVLNGKTYPAKIAPEVGALVCPLQLTRNQFITAQSRISGMLESSRRCLLGSSYSQTSNTGDDKILFISRAIASSVLRVAHVAVVSATLPISDAIGFSGLQLCFAGETLTERLKCLISVTFDTENAVLIKVNCEDTVFGLNLLKQLETILSS</sequence>
<evidence type="ECO:0000256" key="11">
    <source>
        <dbReference type="PIRNR" id="PIRNR037096"/>
    </source>
</evidence>
<dbReference type="InterPro" id="IPR026739">
    <property type="entry name" value="AP_beta"/>
</dbReference>
<dbReference type="SUPFAM" id="SSF48371">
    <property type="entry name" value="ARM repeat"/>
    <property type="match status" value="1"/>
</dbReference>
<organism evidence="14">
    <name type="scientific">Physcomitrium patens</name>
    <name type="common">Spreading-leaved earth moss</name>
    <name type="synonym">Physcomitrella patens</name>
    <dbReference type="NCBI Taxonomy" id="3218"/>
    <lineage>
        <taxon>Eukaryota</taxon>
        <taxon>Viridiplantae</taxon>
        <taxon>Streptophyta</taxon>
        <taxon>Embryophyta</taxon>
        <taxon>Bryophyta</taxon>
        <taxon>Bryophytina</taxon>
        <taxon>Bryopsida</taxon>
        <taxon>Funariidae</taxon>
        <taxon>Funariales</taxon>
        <taxon>Funariaceae</taxon>
        <taxon>Physcomitrium</taxon>
    </lineage>
</organism>
<evidence type="ECO:0000313" key="15">
    <source>
        <dbReference type="EnsemblPlants" id="Pp3c8_13030V3.1"/>
    </source>
</evidence>
<evidence type="ECO:0000256" key="2">
    <source>
        <dbReference type="ARBA" id="ARBA00004555"/>
    </source>
</evidence>
<evidence type="ECO:0000256" key="10">
    <source>
        <dbReference type="ARBA" id="ARBA00023570"/>
    </source>
</evidence>
<dbReference type="EMBL" id="ABEU02000008">
    <property type="protein sequence ID" value="PNR49562.1"/>
    <property type="molecule type" value="Genomic_DNA"/>
</dbReference>
<dbReference type="OMA" id="ARAIIVW"/>
<dbReference type="STRING" id="3218.A0A2K1K710"/>
<reference evidence="14 17" key="2">
    <citation type="journal article" date="2018" name="Plant J.">
        <title>The Physcomitrella patens chromosome-scale assembly reveals moss genome structure and evolution.</title>
        <authorList>
            <person name="Lang D."/>
            <person name="Ullrich K.K."/>
            <person name="Murat F."/>
            <person name="Fuchs J."/>
            <person name="Jenkins J."/>
            <person name="Haas F.B."/>
            <person name="Piednoel M."/>
            <person name="Gundlach H."/>
            <person name="Van Bel M."/>
            <person name="Meyberg R."/>
            <person name="Vives C."/>
            <person name="Morata J."/>
            <person name="Symeonidi A."/>
            <person name="Hiss M."/>
            <person name="Muchero W."/>
            <person name="Kamisugi Y."/>
            <person name="Saleh O."/>
            <person name="Blanc G."/>
            <person name="Decker E.L."/>
            <person name="van Gessel N."/>
            <person name="Grimwood J."/>
            <person name="Hayes R.D."/>
            <person name="Graham S.W."/>
            <person name="Gunter L.E."/>
            <person name="McDaniel S.F."/>
            <person name="Hoernstein S.N.W."/>
            <person name="Larsson A."/>
            <person name="Li F.W."/>
            <person name="Perroud P.F."/>
            <person name="Phillips J."/>
            <person name="Ranjan P."/>
            <person name="Rokshar D.S."/>
            <person name="Rothfels C.J."/>
            <person name="Schneider L."/>
            <person name="Shu S."/>
            <person name="Stevenson D.W."/>
            <person name="Thummler F."/>
            <person name="Tillich M."/>
            <person name="Villarreal Aguilar J.C."/>
            <person name="Widiez T."/>
            <person name="Wong G.K."/>
            <person name="Wymore A."/>
            <person name="Zhang Y."/>
            <person name="Zimmer A.D."/>
            <person name="Quatrano R.S."/>
            <person name="Mayer K.F.X."/>
            <person name="Goodstein D."/>
            <person name="Casacuberta J.M."/>
            <person name="Vandepoele K."/>
            <person name="Reski R."/>
            <person name="Cuming A.C."/>
            <person name="Tuskan G.A."/>
            <person name="Maumus F."/>
            <person name="Salse J."/>
            <person name="Schmutz J."/>
            <person name="Rensing S.A."/>
        </authorList>
    </citation>
    <scope>NUCLEOTIDE SEQUENCE [LARGE SCALE GENOMIC DNA]</scope>
    <source>
        <strain evidence="15 17">cv. Gransden 2004</strain>
    </source>
</reference>
<feature type="region of interest" description="Disordered" evidence="12">
    <location>
        <begin position="718"/>
        <end position="830"/>
    </location>
</feature>
<dbReference type="FunCoup" id="A0A2K1K710">
    <property type="interactions" value="2370"/>
</dbReference>
<dbReference type="Pfam" id="PF24080">
    <property type="entry name" value="AP3B1_C_2"/>
    <property type="match status" value="1"/>
</dbReference>
<keyword evidence="17" id="KW-1185">Reference proteome</keyword>
<reference evidence="15" key="3">
    <citation type="submission" date="2020-12" db="UniProtKB">
        <authorList>
            <consortium name="EnsemblPlants"/>
        </authorList>
    </citation>
    <scope>IDENTIFICATION</scope>
</reference>
<evidence type="ECO:0000313" key="16">
    <source>
        <dbReference type="EnsemblPlants" id="Pp3c8_13033V3.1"/>
    </source>
</evidence>
<evidence type="ECO:0000256" key="5">
    <source>
        <dbReference type="ARBA" id="ARBA00022553"/>
    </source>
</evidence>